<name>A0A249PIZ8_9HYPH</name>
<dbReference type="KEGG" id="esj:SJ05684_b47300"/>
<proteinExistence type="predicted"/>
<sequence>MSYRPIAAAQVGCSQRAAIESSSVTSVRAGEIDWLPLTALEECARF</sequence>
<gene>
    <name evidence="1" type="ORF">SJ05684_b47300</name>
</gene>
<keyword evidence="1" id="KW-0614">Plasmid</keyword>
<accession>A0A249PIZ8</accession>
<reference evidence="1 2" key="1">
    <citation type="submission" date="2017-08" db="EMBL/GenBank/DDBJ databases">
        <title>Multipartite genome sequences of Sinorhizobium species nodulating soybeans.</title>
        <authorList>
            <person name="Tian C.F."/>
        </authorList>
    </citation>
    <scope>NUCLEOTIDE SEQUENCE [LARGE SCALE GENOMIC DNA]</scope>
    <source>
        <strain evidence="1 2">CCBAU 05684</strain>
        <plasmid evidence="2">psj05684b</plasmid>
    </source>
</reference>
<dbReference type="Proteomes" id="UP000217211">
    <property type="component" value="Plasmid pSJ05684b"/>
</dbReference>
<dbReference type="EMBL" id="CP023068">
    <property type="protein sequence ID" value="ASY65712.1"/>
    <property type="molecule type" value="Genomic_DNA"/>
</dbReference>
<protein>
    <submittedName>
        <fullName evidence="1">Uncharacterized protein</fullName>
    </submittedName>
</protein>
<keyword evidence="2" id="KW-1185">Reference proteome</keyword>
<evidence type="ECO:0000313" key="1">
    <source>
        <dbReference type="EMBL" id="ASY65712.1"/>
    </source>
</evidence>
<dbReference type="AlphaFoldDB" id="A0A249PIZ8"/>
<evidence type="ECO:0000313" key="2">
    <source>
        <dbReference type="Proteomes" id="UP000217211"/>
    </source>
</evidence>
<organism evidence="1 2">
    <name type="scientific">Sinorhizobium sojae CCBAU 05684</name>
    <dbReference type="NCBI Taxonomy" id="716928"/>
    <lineage>
        <taxon>Bacteria</taxon>
        <taxon>Pseudomonadati</taxon>
        <taxon>Pseudomonadota</taxon>
        <taxon>Alphaproteobacteria</taxon>
        <taxon>Hyphomicrobiales</taxon>
        <taxon>Rhizobiaceae</taxon>
        <taxon>Sinorhizobium/Ensifer group</taxon>
        <taxon>Sinorhizobium</taxon>
    </lineage>
</organism>
<geneLocation type="plasmid" evidence="2">
    <name>psj05684b</name>
</geneLocation>